<evidence type="ECO:0008006" key="3">
    <source>
        <dbReference type="Google" id="ProtNLM"/>
    </source>
</evidence>
<organism evidence="1 2">
    <name type="scientific">Pseudobacteroides cellulosolvens ATCC 35603 = DSM 2933</name>
    <dbReference type="NCBI Taxonomy" id="398512"/>
    <lineage>
        <taxon>Bacteria</taxon>
        <taxon>Bacillati</taxon>
        <taxon>Bacillota</taxon>
        <taxon>Clostridia</taxon>
        <taxon>Eubacteriales</taxon>
        <taxon>Oscillospiraceae</taxon>
        <taxon>Pseudobacteroides</taxon>
    </lineage>
</organism>
<sequence length="194" mass="21977">MIKLRIFIIILLMLNMGFVSCDKKPVISDGNLQVTPQKTFAIGEYYKITKHSDREYSLILYGKGKNVIKEEEYPKEPSVNLLKDGILQVTISTGSPASYVHYFDIISNKVSDVYFNPILAQNGKIVYMNEGELIVSDIFDKTKIFKKIIRDFSPTANPASAVLGARFQEGNKLYIDYLSGAEEKETSEIIYLNQ</sequence>
<reference evidence="2" key="1">
    <citation type="submission" date="2015-07" db="EMBL/GenBank/DDBJ databases">
        <title>Near-Complete Genome Sequence of the Cellulolytic Bacterium Bacteroides (Pseudobacteroides) cellulosolvens ATCC 35603.</title>
        <authorList>
            <person name="Dassa B."/>
            <person name="Utturkar S.M."/>
            <person name="Klingeman D.M."/>
            <person name="Hurt R.A."/>
            <person name="Keller M."/>
            <person name="Xu J."/>
            <person name="Reddy Y.H.K."/>
            <person name="Borovok I."/>
            <person name="Grinberg I.R."/>
            <person name="Lamed R."/>
            <person name="Zhivin O."/>
            <person name="Bayer E.A."/>
            <person name="Brown S.D."/>
        </authorList>
    </citation>
    <scope>NUCLEOTIDE SEQUENCE [LARGE SCALE GENOMIC DNA]</scope>
    <source>
        <strain evidence="2">DSM 2933</strain>
    </source>
</reference>
<proteinExistence type="predicted"/>
<dbReference type="RefSeq" id="WP_036940660.1">
    <property type="nucleotide sequence ID" value="NZ_JQKC01000013.1"/>
</dbReference>
<evidence type="ECO:0000313" key="2">
    <source>
        <dbReference type="Proteomes" id="UP000036923"/>
    </source>
</evidence>
<dbReference type="eggNOG" id="ENOG5033295">
    <property type="taxonomic scope" value="Bacteria"/>
</dbReference>
<comment type="caution">
    <text evidence="1">The sequence shown here is derived from an EMBL/GenBank/DDBJ whole genome shotgun (WGS) entry which is preliminary data.</text>
</comment>
<keyword evidence="2" id="KW-1185">Reference proteome</keyword>
<gene>
    <name evidence="1" type="ORF">Bccel_1166</name>
</gene>
<evidence type="ECO:0000313" key="1">
    <source>
        <dbReference type="EMBL" id="KNY25906.1"/>
    </source>
</evidence>
<dbReference type="PROSITE" id="PS51257">
    <property type="entry name" value="PROKAR_LIPOPROTEIN"/>
    <property type="match status" value="1"/>
</dbReference>
<accession>A0A0L6JJ53</accession>
<name>A0A0L6JJ53_9FIRM</name>
<dbReference type="STRING" id="398512.Bccel_1166"/>
<dbReference type="Proteomes" id="UP000036923">
    <property type="component" value="Unassembled WGS sequence"/>
</dbReference>
<dbReference type="OrthoDB" id="9860645at2"/>
<dbReference type="AlphaFoldDB" id="A0A0L6JJ53"/>
<protein>
    <recommendedName>
        <fullName evidence="3">Lipoprotein</fullName>
    </recommendedName>
</protein>
<dbReference type="EMBL" id="LGTC01000001">
    <property type="protein sequence ID" value="KNY25906.1"/>
    <property type="molecule type" value="Genomic_DNA"/>
</dbReference>